<dbReference type="PANTHER" id="PTHR42693">
    <property type="entry name" value="ARYLSULFATASE FAMILY MEMBER"/>
    <property type="match status" value="1"/>
</dbReference>
<evidence type="ECO:0000256" key="4">
    <source>
        <dbReference type="ARBA" id="ARBA00022837"/>
    </source>
</evidence>
<keyword evidence="7" id="KW-1185">Reference proteome</keyword>
<dbReference type="Pfam" id="PF00884">
    <property type="entry name" value="Sulfatase"/>
    <property type="match status" value="1"/>
</dbReference>
<evidence type="ECO:0000256" key="3">
    <source>
        <dbReference type="ARBA" id="ARBA00022801"/>
    </source>
</evidence>
<dbReference type="InterPro" id="IPR000917">
    <property type="entry name" value="Sulfatase_N"/>
</dbReference>
<dbReference type="InterPro" id="IPR017850">
    <property type="entry name" value="Alkaline_phosphatase_core_sf"/>
</dbReference>
<dbReference type="AlphaFoldDB" id="A0AAU9CUR6"/>
<geneLocation type="plasmid" evidence="6 7">
    <name>pFA6</name>
</geneLocation>
<evidence type="ECO:0000256" key="2">
    <source>
        <dbReference type="ARBA" id="ARBA00022723"/>
    </source>
</evidence>
<evidence type="ECO:0000313" key="7">
    <source>
        <dbReference type="Proteomes" id="UP001348817"/>
    </source>
</evidence>
<dbReference type="PANTHER" id="PTHR42693:SF53">
    <property type="entry name" value="ENDO-4-O-SULFATASE"/>
    <property type="match status" value="1"/>
</dbReference>
<protein>
    <submittedName>
        <fullName evidence="6">Arylsulfatase</fullName>
    </submittedName>
</protein>
<keyword evidence="4" id="KW-0106">Calcium</keyword>
<evidence type="ECO:0000259" key="5">
    <source>
        <dbReference type="Pfam" id="PF00884"/>
    </source>
</evidence>
<sequence length="448" mass="51627">MISKRKMALALGVALEFFGIRNMPAYGQSEKQDRPNIVLLMADDMGYECLSAHGALDYKTPNIDRMMEDGIEFSHSYSQPLCTPSRVKIMTGRYNYRNYKDFGYLDVNEKTFGNVMKEAGYSTCIAGKWQLNGLKTGRENTLDDKRPQHFGFDEYCLWQLTKTKRQGERYASPLIEENGKVLPDTDGRYGPDIFSDYVVDFIRRKKDKPFFVYYPMVLVHDPFVPTPDSKDWADKNKRFKDRPEYFADMMAYTDKIVGKIRTALEREGVADNTIFIFTADNGTSIRINSRTKNGNIQGGKGQTLTKGHHVPMVAVWPKYKAKGKRYEGLIEFSDFLPTIAEAGGADIPENIDGKSFLPILKGRRHKDRETIFVHYDPMKRLKAPRKTGRFCRDLEYKLYHDGRFYFLPEDLQELSPLEDKDLDKKARKAKAKLAKELNKAPAWSPRKI</sequence>
<dbReference type="EMBL" id="AP025320">
    <property type="protein sequence ID" value="BDD12815.1"/>
    <property type="molecule type" value="Genomic_DNA"/>
</dbReference>
<evidence type="ECO:0000313" key="6">
    <source>
        <dbReference type="EMBL" id="BDD12815.1"/>
    </source>
</evidence>
<keyword evidence="2" id="KW-0479">Metal-binding</keyword>
<comment type="similarity">
    <text evidence="1">Belongs to the sulfatase family.</text>
</comment>
<dbReference type="PROSITE" id="PS00523">
    <property type="entry name" value="SULFATASE_1"/>
    <property type="match status" value="1"/>
</dbReference>
<name>A0AAU9CUR6_9BACT</name>
<feature type="domain" description="Sulfatase N-terminal" evidence="5">
    <location>
        <begin position="35"/>
        <end position="344"/>
    </location>
</feature>
<dbReference type="GO" id="GO:0046872">
    <property type="term" value="F:metal ion binding"/>
    <property type="evidence" value="ECO:0007669"/>
    <property type="project" value="UniProtKB-KW"/>
</dbReference>
<organism evidence="6 7">
    <name type="scientific">Fulvitalea axinellae</name>
    <dbReference type="NCBI Taxonomy" id="1182444"/>
    <lineage>
        <taxon>Bacteria</taxon>
        <taxon>Pseudomonadati</taxon>
        <taxon>Bacteroidota</taxon>
        <taxon>Cytophagia</taxon>
        <taxon>Cytophagales</taxon>
        <taxon>Persicobacteraceae</taxon>
        <taxon>Fulvitalea</taxon>
    </lineage>
</organism>
<proteinExistence type="inferred from homology"/>
<keyword evidence="6" id="KW-0614">Plasmid</keyword>
<dbReference type="Proteomes" id="UP001348817">
    <property type="component" value="Plasmid pFA6"/>
</dbReference>
<dbReference type="CDD" id="cd16151">
    <property type="entry name" value="sulfatase_like"/>
    <property type="match status" value="1"/>
</dbReference>
<evidence type="ECO:0000256" key="1">
    <source>
        <dbReference type="ARBA" id="ARBA00008779"/>
    </source>
</evidence>
<dbReference type="KEGG" id="fax:FUAX_52470"/>
<gene>
    <name evidence="6" type="primary">arsA_4</name>
    <name evidence="6" type="ORF">FUAX_52470</name>
</gene>
<dbReference type="RefSeq" id="WP_338395957.1">
    <property type="nucleotide sequence ID" value="NZ_AP025320.1"/>
</dbReference>
<dbReference type="InterPro" id="IPR050738">
    <property type="entry name" value="Sulfatase"/>
</dbReference>
<keyword evidence="3" id="KW-0378">Hydrolase</keyword>
<dbReference type="GO" id="GO:0004065">
    <property type="term" value="F:arylsulfatase activity"/>
    <property type="evidence" value="ECO:0007669"/>
    <property type="project" value="TreeGrafter"/>
</dbReference>
<dbReference type="Gene3D" id="3.40.720.10">
    <property type="entry name" value="Alkaline Phosphatase, subunit A"/>
    <property type="match status" value="1"/>
</dbReference>
<dbReference type="InterPro" id="IPR024607">
    <property type="entry name" value="Sulfatase_CS"/>
</dbReference>
<dbReference type="SUPFAM" id="SSF53649">
    <property type="entry name" value="Alkaline phosphatase-like"/>
    <property type="match status" value="1"/>
</dbReference>
<reference evidence="6 7" key="1">
    <citation type="submission" date="2021-12" db="EMBL/GenBank/DDBJ databases">
        <title>Genome sequencing of bacteria with rrn-lacking chromosome and rrn-plasmid.</title>
        <authorList>
            <person name="Anda M."/>
            <person name="Iwasaki W."/>
        </authorList>
    </citation>
    <scope>NUCLEOTIDE SEQUENCE [LARGE SCALE GENOMIC DNA]</scope>
    <source>
        <strain evidence="6 7">DSM 100852</strain>
        <plasmid evidence="6 7">pFA6</plasmid>
    </source>
</reference>
<accession>A0AAU9CUR6</accession>